<sequence length="692" mass="75757">MPGSSTTYGGCGVSEPLVKKLFWAISAEEFLGPPSNFPDTSLPVVWEGRIRNPKQEQCLYVVKKPTSAGSSASTFCSSGRGGCTVQSPPNCLHTPASPGAEAGAGEEDTVPTEGELAVAQGEEDTVLTEGELAVAQGEEDTVPTEGELAVAQGEEDTVPIEGELAVAQGEEDTVPTEGELAVAQGEEDTVPTEGELAVTQGEKEAETLFESLLIEGRRRDAIVLTLSATGFLAGAKGLISIGVPAFPLFVILLSLCLLALVGVSRVSSRGNKRPPFERDLERGVGARQEWFKKGVAELKDIQALKRRMWSLTVCIFVYALIPVFLYLVFALSYAISAPTPIRGKFGDSFRDDLRLHLRSVYLEPPFELPQPVIETERRYLRRRVPQVEPEAAETDMQRDVLSLSSFPLHLSVILVSLWMVVGALWLLTRLLKRQRRGKPLERFGASALPSCCPPPLSGDRAVDAEEEEEEETEDEEAKEELEEDVSPPPSPPFRIYLPVPLPDSPPQLERAAGCIETDSVRRQWVVEPQSEEAAVDKAANEMEWEFFVKRGREWDASQRDARALLRAAKRARETGHEQAPEMQRRANEAVRKSNRLKPWGQPPPEMDTGRQRGEAETLAQGGSQRHSATEMENGAGSAQSTRMGTETEADRDGQGTQGWMWEMAVRGVEDTRQTVTGTVVAVRSFVLWAVGM</sequence>
<evidence type="ECO:0000313" key="3">
    <source>
        <dbReference type="EMBL" id="CEM43264.1"/>
    </source>
</evidence>
<evidence type="ECO:0000256" key="1">
    <source>
        <dbReference type="SAM" id="MobiDB-lite"/>
    </source>
</evidence>
<keyword evidence="2" id="KW-0812">Transmembrane</keyword>
<feature type="compositionally biased region" description="Basic and acidic residues" evidence="1">
    <location>
        <begin position="571"/>
        <end position="591"/>
    </location>
</feature>
<feature type="transmembrane region" description="Helical" evidence="2">
    <location>
        <begin position="245"/>
        <end position="263"/>
    </location>
</feature>
<keyword evidence="2" id="KW-1133">Transmembrane helix</keyword>
<dbReference type="VEuPathDB" id="CryptoDB:Cvel_27396"/>
<organism evidence="3">
    <name type="scientific">Chromera velia CCMP2878</name>
    <dbReference type="NCBI Taxonomy" id="1169474"/>
    <lineage>
        <taxon>Eukaryota</taxon>
        <taxon>Sar</taxon>
        <taxon>Alveolata</taxon>
        <taxon>Colpodellida</taxon>
        <taxon>Chromeraceae</taxon>
        <taxon>Chromera</taxon>
    </lineage>
</organism>
<reference evidence="3" key="1">
    <citation type="submission" date="2014-11" db="EMBL/GenBank/DDBJ databases">
        <authorList>
            <person name="Otto D Thomas"/>
            <person name="Naeem Raeece"/>
        </authorList>
    </citation>
    <scope>NUCLEOTIDE SEQUENCE</scope>
</reference>
<feature type="compositionally biased region" description="Acidic residues" evidence="1">
    <location>
        <begin position="464"/>
        <end position="485"/>
    </location>
</feature>
<feature type="transmembrane region" description="Helical" evidence="2">
    <location>
        <begin position="406"/>
        <end position="428"/>
    </location>
</feature>
<gene>
    <name evidence="3" type="ORF">Cvel_27396</name>
</gene>
<feature type="region of interest" description="Disordered" evidence="1">
    <location>
        <begin position="451"/>
        <end position="497"/>
    </location>
</feature>
<feature type="region of interest" description="Disordered" evidence="1">
    <location>
        <begin position="571"/>
        <end position="654"/>
    </location>
</feature>
<keyword evidence="2" id="KW-0472">Membrane</keyword>
<evidence type="ECO:0000256" key="2">
    <source>
        <dbReference type="SAM" id="Phobius"/>
    </source>
</evidence>
<dbReference type="EMBL" id="CDMZ01002645">
    <property type="protein sequence ID" value="CEM43264.1"/>
    <property type="molecule type" value="Genomic_DNA"/>
</dbReference>
<dbReference type="PhylomeDB" id="A0A0G4HH44"/>
<proteinExistence type="predicted"/>
<accession>A0A0G4HH44</accession>
<dbReference type="AlphaFoldDB" id="A0A0G4HH44"/>
<feature type="transmembrane region" description="Helical" evidence="2">
    <location>
        <begin position="309"/>
        <end position="335"/>
    </location>
</feature>
<protein>
    <submittedName>
        <fullName evidence="3">Uncharacterized protein</fullName>
    </submittedName>
</protein>
<name>A0A0G4HH44_9ALVE</name>